<dbReference type="SUPFAM" id="SSF46785">
    <property type="entry name" value="Winged helix' DNA-binding domain"/>
    <property type="match status" value="1"/>
</dbReference>
<dbReference type="PANTHER" id="PTHR43537:SF34">
    <property type="entry name" value="PYRUVATE DEHYDROGENASE COMPLEX REPRESSOR"/>
    <property type="match status" value="1"/>
</dbReference>
<name>A0ABW3FEG6_9HYPH</name>
<dbReference type="Pfam" id="PF00392">
    <property type="entry name" value="GntR"/>
    <property type="match status" value="1"/>
</dbReference>
<protein>
    <recommendedName>
        <fullName evidence="6">Pyruvate dehydrogenase complex repressor</fullName>
    </recommendedName>
</protein>
<dbReference type="PANTHER" id="PTHR43537">
    <property type="entry name" value="TRANSCRIPTIONAL REGULATOR, GNTR FAMILY"/>
    <property type="match status" value="1"/>
</dbReference>
<sequence>MVFTPIEQNRTSQEVEAQIEMLVLEGVLRGGDKLPGERELSKSLNVSRPILRQAIAALADKGLLVTRHGEATLVADVIGTIFAAPVAKLIGENVKAKMDYLEYRREIEGLAAAMAAQRATEADRTLLTRIANDMRAAHAAKDAALEARIDVEFHNAIVDAAHNIVLLHTLRSCYRLLSEDVFFNRQVLYDRGGMRRKLLDQHIAIYDAIMARDANAATETARAHIVFVIEVQEELQKSRTRDVVSEKRLEARG</sequence>
<keyword evidence="3" id="KW-0238">DNA-binding</keyword>
<evidence type="ECO:0000256" key="5">
    <source>
        <dbReference type="ARBA" id="ARBA00037357"/>
    </source>
</evidence>
<evidence type="ECO:0000259" key="7">
    <source>
        <dbReference type="PROSITE" id="PS50949"/>
    </source>
</evidence>
<dbReference type="Gene3D" id="1.20.120.530">
    <property type="entry name" value="GntR ligand-binding domain-like"/>
    <property type="match status" value="1"/>
</dbReference>
<dbReference type="Proteomes" id="UP001597101">
    <property type="component" value="Unassembled WGS sequence"/>
</dbReference>
<dbReference type="RefSeq" id="WP_377211994.1">
    <property type="nucleotide sequence ID" value="NZ_JBHTJV010000003.1"/>
</dbReference>
<comment type="function">
    <text evidence="5">Transcriptional repressor for the pyruvate dehydrogenase complex genes aceEF and lpd.</text>
</comment>
<dbReference type="InterPro" id="IPR011711">
    <property type="entry name" value="GntR_C"/>
</dbReference>
<proteinExistence type="predicted"/>
<dbReference type="InterPro" id="IPR008920">
    <property type="entry name" value="TF_FadR/GntR_C"/>
</dbReference>
<evidence type="ECO:0000256" key="4">
    <source>
        <dbReference type="ARBA" id="ARBA00023163"/>
    </source>
</evidence>
<keyword evidence="1" id="KW-0678">Repressor</keyword>
<evidence type="ECO:0000256" key="1">
    <source>
        <dbReference type="ARBA" id="ARBA00022491"/>
    </source>
</evidence>
<comment type="caution">
    <text evidence="8">The sequence shown here is derived from an EMBL/GenBank/DDBJ whole genome shotgun (WGS) entry which is preliminary data.</text>
</comment>
<dbReference type="InterPro" id="IPR000524">
    <property type="entry name" value="Tscrpt_reg_HTH_GntR"/>
</dbReference>
<dbReference type="InterPro" id="IPR036388">
    <property type="entry name" value="WH-like_DNA-bd_sf"/>
</dbReference>
<dbReference type="EMBL" id="JBHTJV010000003">
    <property type="protein sequence ID" value="MFD0916163.1"/>
    <property type="molecule type" value="Genomic_DNA"/>
</dbReference>
<gene>
    <name evidence="8" type="ORF">ACFQ14_07070</name>
</gene>
<feature type="domain" description="HTH gntR-type" evidence="7">
    <location>
        <begin position="9"/>
        <end position="77"/>
    </location>
</feature>
<keyword evidence="4" id="KW-0804">Transcription</keyword>
<dbReference type="Pfam" id="PF07729">
    <property type="entry name" value="FCD"/>
    <property type="match status" value="1"/>
</dbReference>
<keyword evidence="2" id="KW-0805">Transcription regulation</keyword>
<keyword evidence="9" id="KW-1185">Reference proteome</keyword>
<dbReference type="InterPro" id="IPR036390">
    <property type="entry name" value="WH_DNA-bd_sf"/>
</dbReference>
<reference evidence="9" key="1">
    <citation type="journal article" date="2019" name="Int. J. Syst. Evol. Microbiol.">
        <title>The Global Catalogue of Microorganisms (GCM) 10K type strain sequencing project: providing services to taxonomists for standard genome sequencing and annotation.</title>
        <authorList>
            <consortium name="The Broad Institute Genomics Platform"/>
            <consortium name="The Broad Institute Genome Sequencing Center for Infectious Disease"/>
            <person name="Wu L."/>
            <person name="Ma J."/>
        </authorList>
    </citation>
    <scope>NUCLEOTIDE SEQUENCE [LARGE SCALE GENOMIC DNA]</scope>
    <source>
        <strain evidence="9">CCUG 60023</strain>
    </source>
</reference>
<dbReference type="PRINTS" id="PR00035">
    <property type="entry name" value="HTHGNTR"/>
</dbReference>
<dbReference type="SUPFAM" id="SSF48008">
    <property type="entry name" value="GntR ligand-binding domain-like"/>
    <property type="match status" value="1"/>
</dbReference>
<evidence type="ECO:0000313" key="8">
    <source>
        <dbReference type="EMBL" id="MFD0916163.1"/>
    </source>
</evidence>
<evidence type="ECO:0000313" key="9">
    <source>
        <dbReference type="Proteomes" id="UP001597101"/>
    </source>
</evidence>
<evidence type="ECO:0000256" key="3">
    <source>
        <dbReference type="ARBA" id="ARBA00023125"/>
    </source>
</evidence>
<dbReference type="SMART" id="SM00345">
    <property type="entry name" value="HTH_GNTR"/>
    <property type="match status" value="1"/>
</dbReference>
<dbReference type="Gene3D" id="1.10.10.10">
    <property type="entry name" value="Winged helix-like DNA-binding domain superfamily/Winged helix DNA-binding domain"/>
    <property type="match status" value="1"/>
</dbReference>
<evidence type="ECO:0000256" key="6">
    <source>
        <dbReference type="ARBA" id="ARBA00039592"/>
    </source>
</evidence>
<dbReference type="PROSITE" id="PS50949">
    <property type="entry name" value="HTH_GNTR"/>
    <property type="match status" value="1"/>
</dbReference>
<evidence type="ECO:0000256" key="2">
    <source>
        <dbReference type="ARBA" id="ARBA00023015"/>
    </source>
</evidence>
<dbReference type="CDD" id="cd07377">
    <property type="entry name" value="WHTH_GntR"/>
    <property type="match status" value="1"/>
</dbReference>
<organism evidence="8 9">
    <name type="scientific">Pseudahrensia aquimaris</name>
    <dbReference type="NCBI Taxonomy" id="744461"/>
    <lineage>
        <taxon>Bacteria</taxon>
        <taxon>Pseudomonadati</taxon>
        <taxon>Pseudomonadota</taxon>
        <taxon>Alphaproteobacteria</taxon>
        <taxon>Hyphomicrobiales</taxon>
        <taxon>Ahrensiaceae</taxon>
        <taxon>Pseudahrensia</taxon>
    </lineage>
</organism>
<accession>A0ABW3FEG6</accession>
<dbReference type="SMART" id="SM00895">
    <property type="entry name" value="FCD"/>
    <property type="match status" value="1"/>
</dbReference>